<organism evidence="1 2">
    <name type="scientific">Armillaria ostoyae</name>
    <name type="common">Armillaria root rot fungus</name>
    <dbReference type="NCBI Taxonomy" id="47428"/>
    <lineage>
        <taxon>Eukaryota</taxon>
        <taxon>Fungi</taxon>
        <taxon>Dikarya</taxon>
        <taxon>Basidiomycota</taxon>
        <taxon>Agaricomycotina</taxon>
        <taxon>Agaricomycetes</taxon>
        <taxon>Agaricomycetidae</taxon>
        <taxon>Agaricales</taxon>
        <taxon>Marasmiineae</taxon>
        <taxon>Physalacriaceae</taxon>
        <taxon>Armillaria</taxon>
    </lineage>
</organism>
<dbReference type="Proteomes" id="UP000219338">
    <property type="component" value="Unassembled WGS sequence"/>
</dbReference>
<accession>A0A284RUH2</accession>
<keyword evidence="2" id="KW-1185">Reference proteome</keyword>
<evidence type="ECO:0000313" key="2">
    <source>
        <dbReference type="Proteomes" id="UP000219338"/>
    </source>
</evidence>
<dbReference type="EMBL" id="FUEG01000017">
    <property type="protein sequence ID" value="SJL12406.1"/>
    <property type="molecule type" value="Genomic_DNA"/>
</dbReference>
<sequence>MQGTLHEAHGNEAGIWSNYSRSIPVSKTSINSVVSYINAVPMTSQSPTMELSSESPITPPKATLFMTCLNISASSVLENLIRYAAVVD</sequence>
<name>A0A284RUH2_ARMOS</name>
<protein>
    <submittedName>
        <fullName evidence="1">Uncharacterized protein</fullName>
    </submittedName>
</protein>
<dbReference type="AlphaFoldDB" id="A0A284RUH2"/>
<gene>
    <name evidence="1" type="ORF">ARMOST_15833</name>
</gene>
<dbReference type="OrthoDB" id="10367953at2759"/>
<proteinExistence type="predicted"/>
<evidence type="ECO:0000313" key="1">
    <source>
        <dbReference type="EMBL" id="SJL12406.1"/>
    </source>
</evidence>
<reference evidence="2" key="1">
    <citation type="journal article" date="2017" name="Nat. Ecol. Evol.">
        <title>Genome expansion and lineage-specific genetic innovations in the forest pathogenic fungi Armillaria.</title>
        <authorList>
            <person name="Sipos G."/>
            <person name="Prasanna A.N."/>
            <person name="Walter M.C."/>
            <person name="O'Connor E."/>
            <person name="Balint B."/>
            <person name="Krizsan K."/>
            <person name="Kiss B."/>
            <person name="Hess J."/>
            <person name="Varga T."/>
            <person name="Slot J."/>
            <person name="Riley R."/>
            <person name="Boka B."/>
            <person name="Rigling D."/>
            <person name="Barry K."/>
            <person name="Lee J."/>
            <person name="Mihaltcheva S."/>
            <person name="LaButti K."/>
            <person name="Lipzen A."/>
            <person name="Waldron R."/>
            <person name="Moloney N.M."/>
            <person name="Sperisen C."/>
            <person name="Kredics L."/>
            <person name="Vagvoelgyi C."/>
            <person name="Patrignani A."/>
            <person name="Fitzpatrick D."/>
            <person name="Nagy I."/>
            <person name="Doyle S."/>
            <person name="Anderson J.B."/>
            <person name="Grigoriev I.V."/>
            <person name="Gueldener U."/>
            <person name="Muensterkoetter M."/>
            <person name="Nagy L.G."/>
        </authorList>
    </citation>
    <scope>NUCLEOTIDE SEQUENCE [LARGE SCALE GENOMIC DNA]</scope>
    <source>
        <strain evidence="2">C18/9</strain>
    </source>
</reference>